<dbReference type="AlphaFoldDB" id="A0AAD5IHN5"/>
<feature type="domain" description="PGG" evidence="2">
    <location>
        <begin position="128"/>
        <end position="231"/>
    </location>
</feature>
<sequence>MPKLSNSQLERIGLNKAVYDAIKNGITEFVDEMIETTPEIIWKKDEKGRTIFAHAIVRRQENIFSHVYGLGAKMRIAVIRHDIFHNNFLYLAAKLSPPSRLDRISGAALQMQRELEWGEMDEEHCSFMHGVATLIAAVMFTSAFTFPGSNDEKTGLPIFLEYGAFLIFMISNALSLFSSSTSVLVFFGILTSRYAEKDFRRSLPTKLIIGLFTLFFSIVTMMAAFGSAISIILRKRLNWIAIPIILLSAVPIGLFALLQFPLLVEVLICTYRGSIFNKPKKSPCELKIN</sequence>
<evidence type="ECO:0000259" key="2">
    <source>
        <dbReference type="Pfam" id="PF13962"/>
    </source>
</evidence>
<evidence type="ECO:0000313" key="3">
    <source>
        <dbReference type="EMBL" id="KAI9165071.1"/>
    </source>
</evidence>
<keyword evidence="1" id="KW-0472">Membrane</keyword>
<reference evidence="3" key="2">
    <citation type="submission" date="2023-02" db="EMBL/GenBank/DDBJ databases">
        <authorList>
            <person name="Swenson N.G."/>
            <person name="Wegrzyn J.L."/>
            <person name="Mcevoy S.L."/>
        </authorList>
    </citation>
    <scope>NUCLEOTIDE SEQUENCE</scope>
    <source>
        <strain evidence="3">91603</strain>
        <tissue evidence="3">Leaf</tissue>
    </source>
</reference>
<keyword evidence="1" id="KW-0812">Transmembrane</keyword>
<reference evidence="3" key="1">
    <citation type="journal article" date="2022" name="Plant J.">
        <title>Strategies of tolerance reflected in two North American maple genomes.</title>
        <authorList>
            <person name="McEvoy S.L."/>
            <person name="Sezen U.U."/>
            <person name="Trouern-Trend A."/>
            <person name="McMahon S.M."/>
            <person name="Schaberg P.G."/>
            <person name="Yang J."/>
            <person name="Wegrzyn J.L."/>
            <person name="Swenson N.G."/>
        </authorList>
    </citation>
    <scope>NUCLEOTIDE SEQUENCE</scope>
    <source>
        <strain evidence="3">91603</strain>
    </source>
</reference>
<feature type="transmembrane region" description="Helical" evidence="1">
    <location>
        <begin position="166"/>
        <end position="190"/>
    </location>
</feature>
<dbReference type="Pfam" id="PF13962">
    <property type="entry name" value="PGG"/>
    <property type="match status" value="1"/>
</dbReference>
<dbReference type="GO" id="GO:0016020">
    <property type="term" value="C:membrane"/>
    <property type="evidence" value="ECO:0007669"/>
    <property type="project" value="TreeGrafter"/>
</dbReference>
<proteinExistence type="predicted"/>
<feature type="transmembrane region" description="Helical" evidence="1">
    <location>
        <begin position="127"/>
        <end position="146"/>
    </location>
</feature>
<evidence type="ECO:0000256" key="1">
    <source>
        <dbReference type="SAM" id="Phobius"/>
    </source>
</evidence>
<protein>
    <recommendedName>
        <fullName evidence="2">PGG domain-containing protein</fullName>
    </recommendedName>
</protein>
<accession>A0AAD5IHN5</accession>
<comment type="caution">
    <text evidence="3">The sequence shown here is derived from an EMBL/GenBank/DDBJ whole genome shotgun (WGS) entry which is preliminary data.</text>
</comment>
<dbReference type="EMBL" id="JAJSOW010000105">
    <property type="protein sequence ID" value="KAI9165071.1"/>
    <property type="molecule type" value="Genomic_DNA"/>
</dbReference>
<organism evidence="3 4">
    <name type="scientific">Acer negundo</name>
    <name type="common">Box elder</name>
    <dbReference type="NCBI Taxonomy" id="4023"/>
    <lineage>
        <taxon>Eukaryota</taxon>
        <taxon>Viridiplantae</taxon>
        <taxon>Streptophyta</taxon>
        <taxon>Embryophyta</taxon>
        <taxon>Tracheophyta</taxon>
        <taxon>Spermatophyta</taxon>
        <taxon>Magnoliopsida</taxon>
        <taxon>eudicotyledons</taxon>
        <taxon>Gunneridae</taxon>
        <taxon>Pentapetalae</taxon>
        <taxon>rosids</taxon>
        <taxon>malvids</taxon>
        <taxon>Sapindales</taxon>
        <taxon>Sapindaceae</taxon>
        <taxon>Hippocastanoideae</taxon>
        <taxon>Acereae</taxon>
        <taxon>Acer</taxon>
    </lineage>
</organism>
<feature type="transmembrane region" description="Helical" evidence="1">
    <location>
        <begin position="211"/>
        <end position="233"/>
    </location>
</feature>
<dbReference type="PANTHER" id="PTHR24177">
    <property type="entry name" value="CASKIN"/>
    <property type="match status" value="1"/>
</dbReference>
<dbReference type="Proteomes" id="UP001064489">
    <property type="component" value="Chromosome 10"/>
</dbReference>
<keyword evidence="4" id="KW-1185">Reference proteome</keyword>
<evidence type="ECO:0000313" key="4">
    <source>
        <dbReference type="Proteomes" id="UP001064489"/>
    </source>
</evidence>
<gene>
    <name evidence="3" type="ORF">LWI28_007058</name>
</gene>
<keyword evidence="1" id="KW-1133">Transmembrane helix</keyword>
<feature type="transmembrane region" description="Helical" evidence="1">
    <location>
        <begin position="239"/>
        <end position="271"/>
    </location>
</feature>
<dbReference type="InterPro" id="IPR026961">
    <property type="entry name" value="PGG_dom"/>
</dbReference>
<name>A0AAD5IHN5_ACENE</name>
<dbReference type="PANTHER" id="PTHR24177:SF335">
    <property type="entry name" value="PGG DOMAIN-CONTAINING PROTEIN"/>
    <property type="match status" value="1"/>
</dbReference>